<proteinExistence type="inferred from homology"/>
<accession>A0A1H0D5U9</accession>
<dbReference type="NCBIfam" id="TIGR01011">
    <property type="entry name" value="rpsB_bact"/>
    <property type="match status" value="1"/>
</dbReference>
<evidence type="ECO:0000256" key="2">
    <source>
        <dbReference type="ARBA" id="ARBA00022980"/>
    </source>
</evidence>
<dbReference type="PANTHER" id="PTHR12534:SF0">
    <property type="entry name" value="SMALL RIBOSOMAL SUBUNIT PROTEIN US2M"/>
    <property type="match status" value="1"/>
</dbReference>
<reference evidence="8 9" key="1">
    <citation type="submission" date="2016-10" db="EMBL/GenBank/DDBJ databases">
        <authorList>
            <person name="de Groot N.N."/>
        </authorList>
    </citation>
    <scope>NUCLEOTIDE SEQUENCE [LARGE SCALE GENOMIC DNA]</scope>
    <source>
        <strain evidence="8 9">DSM 15269</strain>
    </source>
</reference>
<dbReference type="PROSITE" id="PS00962">
    <property type="entry name" value="RIBOSOMAL_S2_1"/>
    <property type="match status" value="1"/>
</dbReference>
<dbReference type="PANTHER" id="PTHR12534">
    <property type="entry name" value="30S RIBOSOMAL PROTEIN S2 PROKARYOTIC AND ORGANELLAR"/>
    <property type="match status" value="1"/>
</dbReference>
<name>A0A1H0D5U9_9BACT</name>
<dbReference type="Gene3D" id="1.10.287.610">
    <property type="entry name" value="Helix hairpin bin"/>
    <property type="match status" value="1"/>
</dbReference>
<gene>
    <name evidence="5" type="primary">rpsB</name>
    <name evidence="8" type="ORF">SAMN04488516_10440</name>
</gene>
<dbReference type="CDD" id="cd01425">
    <property type="entry name" value="RPS2"/>
    <property type="match status" value="1"/>
</dbReference>
<evidence type="ECO:0000256" key="3">
    <source>
        <dbReference type="ARBA" id="ARBA00023274"/>
    </source>
</evidence>
<evidence type="ECO:0000256" key="6">
    <source>
        <dbReference type="RuleBase" id="RU003631"/>
    </source>
</evidence>
<dbReference type="EMBL" id="FNIN01000004">
    <property type="protein sequence ID" value="SDN65518.1"/>
    <property type="molecule type" value="Genomic_DNA"/>
</dbReference>
<dbReference type="AlphaFoldDB" id="A0A1H0D5U9"/>
<evidence type="ECO:0000313" key="8">
    <source>
        <dbReference type="EMBL" id="SDN65518.1"/>
    </source>
</evidence>
<feature type="region of interest" description="Disordered" evidence="7">
    <location>
        <begin position="228"/>
        <end position="255"/>
    </location>
</feature>
<dbReference type="InterPro" id="IPR018130">
    <property type="entry name" value="Ribosomal_uS2_CS"/>
</dbReference>
<comment type="similarity">
    <text evidence="1 5 6">Belongs to the universal ribosomal protein uS2 family.</text>
</comment>
<evidence type="ECO:0000256" key="4">
    <source>
        <dbReference type="ARBA" id="ARBA00035256"/>
    </source>
</evidence>
<feature type="compositionally biased region" description="Acidic residues" evidence="7">
    <location>
        <begin position="241"/>
        <end position="255"/>
    </location>
</feature>
<dbReference type="GO" id="GO:0003735">
    <property type="term" value="F:structural constituent of ribosome"/>
    <property type="evidence" value="ECO:0007669"/>
    <property type="project" value="InterPro"/>
</dbReference>
<evidence type="ECO:0000256" key="1">
    <source>
        <dbReference type="ARBA" id="ARBA00006242"/>
    </source>
</evidence>
<dbReference type="PROSITE" id="PS00963">
    <property type="entry name" value="RIBOSOMAL_S2_2"/>
    <property type="match status" value="1"/>
</dbReference>
<dbReference type="GO" id="GO:0022627">
    <property type="term" value="C:cytosolic small ribosomal subunit"/>
    <property type="evidence" value="ECO:0007669"/>
    <property type="project" value="TreeGrafter"/>
</dbReference>
<dbReference type="PRINTS" id="PR00395">
    <property type="entry name" value="RIBOSOMALS2"/>
</dbReference>
<evidence type="ECO:0000313" key="9">
    <source>
        <dbReference type="Proteomes" id="UP000199602"/>
    </source>
</evidence>
<dbReference type="OrthoDB" id="9808036at2"/>
<dbReference type="InterPro" id="IPR001865">
    <property type="entry name" value="Ribosomal_uS2"/>
</dbReference>
<dbReference type="HAMAP" id="MF_00291_B">
    <property type="entry name" value="Ribosomal_uS2_B"/>
    <property type="match status" value="1"/>
</dbReference>
<feature type="compositionally biased region" description="Basic and acidic residues" evidence="7">
    <location>
        <begin position="228"/>
        <end position="240"/>
    </location>
</feature>
<dbReference type="RefSeq" id="WP_092064702.1">
    <property type="nucleotide sequence ID" value="NZ_FNIN01000004.1"/>
</dbReference>
<evidence type="ECO:0000256" key="7">
    <source>
        <dbReference type="SAM" id="MobiDB-lite"/>
    </source>
</evidence>
<keyword evidence="9" id="KW-1185">Reference proteome</keyword>
<dbReference type="SUPFAM" id="SSF52313">
    <property type="entry name" value="Ribosomal protein S2"/>
    <property type="match status" value="1"/>
</dbReference>
<sequence length="255" mass="29104">MSYVTMKQLLETGVHFGHQTKRWNPKMKPYIFGARKGIHIIDLQQTVKMFQIAHDFIVDEVAQGKTVLFVGTKRQAKDIIKEEAERCQMPYVIHRWLGGTLTNFQTIRKSIDRLKNLEAMFEDGSIERFPKKEIIKKQRELDKLNRNLGGIKNMEGLPGVVFIVDPKNEEIAVKECLKLGIPTVAIVDTNCDPDLIDYVIPGNDDAIRAIKLFVSSIADACLQGMAKREERGEESEKIENVEETTTAEDNEKEEK</sequence>
<dbReference type="Pfam" id="PF00318">
    <property type="entry name" value="Ribosomal_S2"/>
    <property type="match status" value="1"/>
</dbReference>
<dbReference type="InterPro" id="IPR005706">
    <property type="entry name" value="Ribosomal_uS2_bac/mit/plastid"/>
</dbReference>
<dbReference type="FunFam" id="1.10.287.610:FF:000001">
    <property type="entry name" value="30S ribosomal protein S2"/>
    <property type="match status" value="1"/>
</dbReference>
<protein>
    <recommendedName>
        <fullName evidence="4 5">Small ribosomal subunit protein uS2</fullName>
    </recommendedName>
</protein>
<dbReference type="InterPro" id="IPR023591">
    <property type="entry name" value="Ribosomal_uS2_flav_dom_sf"/>
</dbReference>
<evidence type="ECO:0000256" key="5">
    <source>
        <dbReference type="HAMAP-Rule" id="MF_00291"/>
    </source>
</evidence>
<keyword evidence="3 5" id="KW-0687">Ribonucleoprotein</keyword>
<dbReference type="GO" id="GO:0006412">
    <property type="term" value="P:translation"/>
    <property type="evidence" value="ECO:0007669"/>
    <property type="project" value="UniProtKB-UniRule"/>
</dbReference>
<dbReference type="Gene3D" id="3.40.50.10490">
    <property type="entry name" value="Glucose-6-phosphate isomerase like protein, domain 1"/>
    <property type="match status" value="1"/>
</dbReference>
<dbReference type="STRING" id="206665.SAMN04488516_10440"/>
<organism evidence="8 9">
    <name type="scientific">Desulfonauticus submarinus</name>
    <dbReference type="NCBI Taxonomy" id="206665"/>
    <lineage>
        <taxon>Bacteria</taxon>
        <taxon>Pseudomonadati</taxon>
        <taxon>Thermodesulfobacteriota</taxon>
        <taxon>Desulfovibrionia</taxon>
        <taxon>Desulfovibrionales</taxon>
        <taxon>Desulfonauticaceae</taxon>
        <taxon>Desulfonauticus</taxon>
    </lineage>
</organism>
<dbReference type="Proteomes" id="UP000199602">
    <property type="component" value="Unassembled WGS sequence"/>
</dbReference>
<keyword evidence="2 5" id="KW-0689">Ribosomal protein</keyword>